<dbReference type="AlphaFoldDB" id="A0A3M7SCN0"/>
<dbReference type="GO" id="GO:0003254">
    <property type="term" value="P:regulation of membrane depolarization"/>
    <property type="evidence" value="ECO:0007669"/>
    <property type="project" value="TreeGrafter"/>
</dbReference>
<proteinExistence type="predicted"/>
<evidence type="ECO:0000313" key="6">
    <source>
        <dbReference type="EMBL" id="RNA33574.1"/>
    </source>
</evidence>
<sequence>MSCFLFGFHAACGHGHVIKKNNKLEHRVLKNDGDDKIILQPKEIAKNYLRTWFIVDFLSTIPLDYIFLLVEKSDTKYQLAKTGRALKVLRLAKLLSLLRLLRLSRLVRYVHEWEERN</sequence>
<dbReference type="OrthoDB" id="421226at2759"/>
<dbReference type="InterPro" id="IPR005821">
    <property type="entry name" value="Ion_trans_dom"/>
</dbReference>
<dbReference type="PANTHER" id="PTHR45689:SF5">
    <property type="entry name" value="I[[H]] CHANNEL, ISOFORM E"/>
    <property type="match status" value="1"/>
</dbReference>
<comment type="caution">
    <text evidence="6">The sequence shown here is derived from an EMBL/GenBank/DDBJ whole genome shotgun (WGS) entry which is preliminary data.</text>
</comment>
<feature type="domain" description="Ion transport" evidence="5">
    <location>
        <begin position="42"/>
        <end position="106"/>
    </location>
</feature>
<keyword evidence="7" id="KW-1185">Reference proteome</keyword>
<organism evidence="6 7">
    <name type="scientific">Brachionus plicatilis</name>
    <name type="common">Marine rotifer</name>
    <name type="synonym">Brachionus muelleri</name>
    <dbReference type="NCBI Taxonomy" id="10195"/>
    <lineage>
        <taxon>Eukaryota</taxon>
        <taxon>Metazoa</taxon>
        <taxon>Spiralia</taxon>
        <taxon>Gnathifera</taxon>
        <taxon>Rotifera</taxon>
        <taxon>Eurotatoria</taxon>
        <taxon>Monogononta</taxon>
        <taxon>Pseudotrocha</taxon>
        <taxon>Ploima</taxon>
        <taxon>Brachionidae</taxon>
        <taxon>Brachionus</taxon>
    </lineage>
</organism>
<dbReference type="STRING" id="10195.A0A3M7SCN0"/>
<gene>
    <name evidence="6" type="ORF">BpHYR1_012156</name>
</gene>
<dbReference type="SUPFAM" id="SSF81324">
    <property type="entry name" value="Voltage-gated potassium channels"/>
    <property type="match status" value="1"/>
</dbReference>
<evidence type="ECO:0000256" key="4">
    <source>
        <dbReference type="ARBA" id="ARBA00023136"/>
    </source>
</evidence>
<evidence type="ECO:0000259" key="5">
    <source>
        <dbReference type="Pfam" id="PF00520"/>
    </source>
</evidence>
<dbReference type="GO" id="GO:0035725">
    <property type="term" value="P:sodium ion transmembrane transport"/>
    <property type="evidence" value="ECO:0007669"/>
    <property type="project" value="TreeGrafter"/>
</dbReference>
<evidence type="ECO:0000256" key="2">
    <source>
        <dbReference type="ARBA" id="ARBA00022692"/>
    </source>
</evidence>
<dbReference type="EMBL" id="REGN01001615">
    <property type="protein sequence ID" value="RNA33574.1"/>
    <property type="molecule type" value="Genomic_DNA"/>
</dbReference>
<dbReference type="Pfam" id="PF00520">
    <property type="entry name" value="Ion_trans"/>
    <property type="match status" value="1"/>
</dbReference>
<evidence type="ECO:0000256" key="1">
    <source>
        <dbReference type="ARBA" id="ARBA00004141"/>
    </source>
</evidence>
<evidence type="ECO:0000313" key="7">
    <source>
        <dbReference type="Proteomes" id="UP000276133"/>
    </source>
</evidence>
<dbReference type="GO" id="GO:0098855">
    <property type="term" value="C:HCN channel complex"/>
    <property type="evidence" value="ECO:0007669"/>
    <property type="project" value="TreeGrafter"/>
</dbReference>
<keyword evidence="2" id="KW-0812">Transmembrane</keyword>
<dbReference type="GO" id="GO:0005249">
    <property type="term" value="F:voltage-gated potassium channel activity"/>
    <property type="evidence" value="ECO:0007669"/>
    <property type="project" value="TreeGrafter"/>
</dbReference>
<comment type="subcellular location">
    <subcellularLocation>
        <location evidence="1">Membrane</location>
        <topology evidence="1">Multi-pass membrane protein</topology>
    </subcellularLocation>
</comment>
<protein>
    <submittedName>
        <fullName evidence="6">Hyperpolarization activated cyclic</fullName>
    </submittedName>
</protein>
<reference evidence="6 7" key="1">
    <citation type="journal article" date="2018" name="Sci. Rep.">
        <title>Genomic signatures of local adaptation to the degree of environmental predictability in rotifers.</title>
        <authorList>
            <person name="Franch-Gras L."/>
            <person name="Hahn C."/>
            <person name="Garcia-Roger E.M."/>
            <person name="Carmona M.J."/>
            <person name="Serra M."/>
            <person name="Gomez A."/>
        </authorList>
    </citation>
    <scope>NUCLEOTIDE SEQUENCE [LARGE SCALE GENOMIC DNA]</scope>
    <source>
        <strain evidence="6">HYR1</strain>
    </source>
</reference>
<dbReference type="Gene3D" id="1.10.287.70">
    <property type="match status" value="1"/>
</dbReference>
<dbReference type="PANTHER" id="PTHR45689">
    <property type="entry name" value="I[[H]] CHANNEL, ISOFORM E"/>
    <property type="match status" value="1"/>
</dbReference>
<dbReference type="InterPro" id="IPR051413">
    <property type="entry name" value="K/Na_HCN_channel"/>
</dbReference>
<keyword evidence="3" id="KW-1133">Transmembrane helix</keyword>
<accession>A0A3M7SCN0</accession>
<dbReference type="Proteomes" id="UP000276133">
    <property type="component" value="Unassembled WGS sequence"/>
</dbReference>
<name>A0A3M7SCN0_BRAPC</name>
<keyword evidence="4" id="KW-0472">Membrane</keyword>
<evidence type="ECO:0000256" key="3">
    <source>
        <dbReference type="ARBA" id="ARBA00022989"/>
    </source>
</evidence>